<dbReference type="GO" id="GO:0000724">
    <property type="term" value="P:double-strand break repair via homologous recombination"/>
    <property type="evidence" value="ECO:0007669"/>
    <property type="project" value="TreeGrafter"/>
</dbReference>
<organism evidence="4 5">
    <name type="scientific">Hyphopichia burtonii NRRL Y-1933</name>
    <dbReference type="NCBI Taxonomy" id="984485"/>
    <lineage>
        <taxon>Eukaryota</taxon>
        <taxon>Fungi</taxon>
        <taxon>Dikarya</taxon>
        <taxon>Ascomycota</taxon>
        <taxon>Saccharomycotina</taxon>
        <taxon>Pichiomycetes</taxon>
        <taxon>Debaryomycetaceae</taxon>
        <taxon>Hyphopichia</taxon>
    </lineage>
</organism>
<accession>A0A1E4RFC8</accession>
<dbReference type="OrthoDB" id="188186at2759"/>
<evidence type="ECO:0000313" key="5">
    <source>
        <dbReference type="Proteomes" id="UP000095085"/>
    </source>
</evidence>
<dbReference type="SUPFAM" id="SSF50249">
    <property type="entry name" value="Nucleic acid-binding proteins"/>
    <property type="match status" value="1"/>
</dbReference>
<dbReference type="GO" id="GO:0003684">
    <property type="term" value="F:damaged DNA binding"/>
    <property type="evidence" value="ECO:0007669"/>
    <property type="project" value="TreeGrafter"/>
</dbReference>
<dbReference type="GO" id="GO:0006298">
    <property type="term" value="P:mismatch repair"/>
    <property type="evidence" value="ECO:0007669"/>
    <property type="project" value="TreeGrafter"/>
</dbReference>
<gene>
    <name evidence="4" type="ORF">HYPBUDRAFT_153545</name>
</gene>
<dbReference type="EMBL" id="KV454543">
    <property type="protein sequence ID" value="ODV65972.1"/>
    <property type="molecule type" value="Genomic_DNA"/>
</dbReference>
<evidence type="ECO:0000256" key="3">
    <source>
        <dbReference type="ARBA" id="ARBA00023242"/>
    </source>
</evidence>
<keyword evidence="3" id="KW-0539">Nucleus</keyword>
<dbReference type="GeneID" id="30996152"/>
<evidence type="ECO:0000256" key="2">
    <source>
        <dbReference type="ARBA" id="ARBA00009761"/>
    </source>
</evidence>
<dbReference type="CDD" id="cd04479">
    <property type="entry name" value="RPA3"/>
    <property type="match status" value="1"/>
</dbReference>
<dbReference type="STRING" id="984485.A0A1E4RFC8"/>
<dbReference type="GO" id="GO:0003697">
    <property type="term" value="F:single-stranded DNA binding"/>
    <property type="evidence" value="ECO:0007669"/>
    <property type="project" value="TreeGrafter"/>
</dbReference>
<dbReference type="GO" id="GO:0006289">
    <property type="term" value="P:nucleotide-excision repair"/>
    <property type="evidence" value="ECO:0007669"/>
    <property type="project" value="TreeGrafter"/>
</dbReference>
<evidence type="ECO:0000256" key="1">
    <source>
        <dbReference type="ARBA" id="ARBA00004123"/>
    </source>
</evidence>
<dbReference type="Pfam" id="PF08661">
    <property type="entry name" value="Rep_fac-A_3"/>
    <property type="match status" value="1"/>
</dbReference>
<dbReference type="RefSeq" id="XP_020075039.1">
    <property type="nucleotide sequence ID" value="XM_020221603.1"/>
</dbReference>
<evidence type="ECO:0008006" key="6">
    <source>
        <dbReference type="Google" id="ProtNLM"/>
    </source>
</evidence>
<dbReference type="AlphaFoldDB" id="A0A1E4RFC8"/>
<name>A0A1E4RFC8_9ASCO</name>
<comment type="similarity">
    <text evidence="2">Belongs to the replication factor A protein 3 family.</text>
</comment>
<dbReference type="PANTHER" id="PTHR15114">
    <property type="entry name" value="REPLICATION PROTEIN A3"/>
    <property type="match status" value="1"/>
</dbReference>
<dbReference type="GO" id="GO:0006260">
    <property type="term" value="P:DNA replication"/>
    <property type="evidence" value="ECO:0007669"/>
    <property type="project" value="InterPro"/>
</dbReference>
<dbReference type="Proteomes" id="UP000095085">
    <property type="component" value="Unassembled WGS sequence"/>
</dbReference>
<dbReference type="InterPro" id="IPR012340">
    <property type="entry name" value="NA-bd_OB-fold"/>
</dbReference>
<dbReference type="Gene3D" id="2.40.50.140">
    <property type="entry name" value="Nucleic acid-binding proteins"/>
    <property type="match status" value="1"/>
</dbReference>
<dbReference type="GO" id="GO:0006284">
    <property type="term" value="P:base-excision repair"/>
    <property type="evidence" value="ECO:0007669"/>
    <property type="project" value="TreeGrafter"/>
</dbReference>
<sequence length="106" mass="11531">MEVASIRVDSSLLQESQGKLVRIIGKLESYDPSSSAATLIAGSPIQLQLTENDSLQVGKIYEVIGKVSTSNLTVNTYSVTQLSDNTNLDVAAKLVKYVHKVPELFY</sequence>
<evidence type="ECO:0000313" key="4">
    <source>
        <dbReference type="EMBL" id="ODV65972.1"/>
    </source>
</evidence>
<dbReference type="GO" id="GO:0005662">
    <property type="term" value="C:DNA replication factor A complex"/>
    <property type="evidence" value="ECO:0007669"/>
    <property type="project" value="TreeGrafter"/>
</dbReference>
<dbReference type="InterPro" id="IPR013970">
    <property type="entry name" value="Rfa2"/>
</dbReference>
<reference evidence="5" key="1">
    <citation type="submission" date="2016-05" db="EMBL/GenBank/DDBJ databases">
        <title>Comparative genomics of biotechnologically important yeasts.</title>
        <authorList>
            <consortium name="DOE Joint Genome Institute"/>
            <person name="Riley R."/>
            <person name="Haridas S."/>
            <person name="Wolfe K.H."/>
            <person name="Lopes M.R."/>
            <person name="Hittinger C.T."/>
            <person name="Goker M."/>
            <person name="Salamov A."/>
            <person name="Wisecaver J."/>
            <person name="Long T.M."/>
            <person name="Aerts A.L."/>
            <person name="Barry K."/>
            <person name="Choi C."/>
            <person name="Clum A."/>
            <person name="Coughlan A.Y."/>
            <person name="Deshpande S."/>
            <person name="Douglass A.P."/>
            <person name="Hanson S.J."/>
            <person name="Klenk H.-P."/>
            <person name="Labutti K."/>
            <person name="Lapidus A."/>
            <person name="Lindquist E."/>
            <person name="Lipzen A."/>
            <person name="Meier-Kolthoff J.P."/>
            <person name="Ohm R.A."/>
            <person name="Otillar R.P."/>
            <person name="Pangilinan J."/>
            <person name="Peng Y."/>
            <person name="Rokas A."/>
            <person name="Rosa C.A."/>
            <person name="Scheuner C."/>
            <person name="Sibirny A.A."/>
            <person name="Slot J.C."/>
            <person name="Stielow J.B."/>
            <person name="Sun H."/>
            <person name="Kurtzman C.P."/>
            <person name="Blackwell M."/>
            <person name="Grigoriev I.V."/>
            <person name="Jeffries T.W."/>
        </authorList>
    </citation>
    <scope>NUCLEOTIDE SEQUENCE [LARGE SCALE GENOMIC DNA]</scope>
    <source>
        <strain evidence="5">NRRL Y-1933</strain>
    </source>
</reference>
<protein>
    <recommendedName>
        <fullName evidence="6">Replication factor A protein 3</fullName>
    </recommendedName>
</protein>
<keyword evidence="5" id="KW-1185">Reference proteome</keyword>
<dbReference type="GO" id="GO:0035861">
    <property type="term" value="C:site of double-strand break"/>
    <property type="evidence" value="ECO:0007669"/>
    <property type="project" value="TreeGrafter"/>
</dbReference>
<proteinExistence type="inferred from homology"/>
<dbReference type="PANTHER" id="PTHR15114:SF1">
    <property type="entry name" value="REPLICATION PROTEIN A 14 KDA SUBUNIT"/>
    <property type="match status" value="1"/>
</dbReference>
<comment type="subcellular location">
    <subcellularLocation>
        <location evidence="1">Nucleus</location>
    </subcellularLocation>
</comment>